<dbReference type="AlphaFoldDB" id="A0A1I0TLY0"/>
<protein>
    <submittedName>
        <fullName evidence="3">Uncharacterized protein</fullName>
    </submittedName>
</protein>
<gene>
    <name evidence="3" type="ORF">SAMN05192569_103811</name>
</gene>
<proteinExistence type="predicted"/>
<dbReference type="STRING" id="186116.SAMN05192569_103811"/>
<evidence type="ECO:0000256" key="2">
    <source>
        <dbReference type="SAM" id="Phobius"/>
    </source>
</evidence>
<evidence type="ECO:0000313" key="4">
    <source>
        <dbReference type="Proteomes" id="UP000198650"/>
    </source>
</evidence>
<keyword evidence="4" id="KW-1185">Reference proteome</keyword>
<dbReference type="EMBL" id="FOJS01000038">
    <property type="protein sequence ID" value="SFA52745.1"/>
    <property type="molecule type" value="Genomic_DNA"/>
</dbReference>
<keyword evidence="2" id="KW-0472">Membrane</keyword>
<dbReference type="RefSeq" id="WP_090950947.1">
    <property type="nucleotide sequence ID" value="NZ_FOJS01000038.1"/>
</dbReference>
<dbReference type="Proteomes" id="UP000198650">
    <property type="component" value="Unassembled WGS sequence"/>
</dbReference>
<feature type="coiled-coil region" evidence="1">
    <location>
        <begin position="122"/>
        <end position="149"/>
    </location>
</feature>
<accession>A0A1I0TLY0</accession>
<keyword evidence="2" id="KW-0812">Transmembrane</keyword>
<evidence type="ECO:0000256" key="1">
    <source>
        <dbReference type="SAM" id="Coils"/>
    </source>
</evidence>
<sequence length="295" mass="35244">MKNVIVFVGILLFMYVFYKIMVKEPILPWKEKKVNTFSLSSFKKEKRNKKHNVELEQEPELILDLFEDIEDLAENMLVTKDYRFIMMAEVEPVNYFLLSQEEQEAIDVIFERWLAQINYPVQIYLQNRLTDLTEAIEEMEKNMSASSDLSPNAMEYGRSFLEYLQRWQTYTPRYETKRYLIFYHQINPASIQAADEEELKERLYDKAFAELYRRFNTAKSQLRKAYIDVHLLSNEGITEVLYHALNRHKAVKNRFRDIQRKEMLSLYVTADQDDARIEAVKSSEGEESYEEKEAI</sequence>
<reference evidence="4" key="1">
    <citation type="submission" date="2016-10" db="EMBL/GenBank/DDBJ databases">
        <authorList>
            <person name="Varghese N."/>
            <person name="Submissions S."/>
        </authorList>
    </citation>
    <scope>NUCLEOTIDE SEQUENCE [LARGE SCALE GENOMIC DNA]</scope>
    <source>
        <strain evidence="4">M1</strain>
    </source>
</reference>
<organism evidence="3 4">
    <name type="scientific">Parageobacillus thermantarcticus</name>
    <dbReference type="NCBI Taxonomy" id="186116"/>
    <lineage>
        <taxon>Bacteria</taxon>
        <taxon>Bacillati</taxon>
        <taxon>Bacillota</taxon>
        <taxon>Bacilli</taxon>
        <taxon>Bacillales</taxon>
        <taxon>Anoxybacillaceae</taxon>
        <taxon>Parageobacillus</taxon>
    </lineage>
</organism>
<keyword evidence="2" id="KW-1133">Transmembrane helix</keyword>
<dbReference type="OrthoDB" id="1958060at2"/>
<evidence type="ECO:0000313" key="3">
    <source>
        <dbReference type="EMBL" id="SFA52745.1"/>
    </source>
</evidence>
<keyword evidence="1" id="KW-0175">Coiled coil</keyword>
<name>A0A1I0TLY0_9BACL</name>
<feature type="transmembrane region" description="Helical" evidence="2">
    <location>
        <begin position="6"/>
        <end position="22"/>
    </location>
</feature>